<name>A0A179D4H1_9BACT</name>
<gene>
    <name evidence="8" type="ORF">TDIS_1567</name>
</gene>
<dbReference type="NCBIfam" id="TIGR00255">
    <property type="entry name" value="YicC/YloC family endoribonuclease"/>
    <property type="match status" value="1"/>
</dbReference>
<dbReference type="InterPro" id="IPR005229">
    <property type="entry name" value="YicC/YloC-like"/>
</dbReference>
<evidence type="ECO:0000259" key="7">
    <source>
        <dbReference type="Pfam" id="PF08340"/>
    </source>
</evidence>
<dbReference type="RefSeq" id="WP_068671043.1">
    <property type="nucleotide sequence ID" value="NZ_LWLG01000012.1"/>
</dbReference>
<organism evidence="8 9">
    <name type="scientific">Thermosulfurimonas dismutans</name>
    <dbReference type="NCBI Taxonomy" id="999894"/>
    <lineage>
        <taxon>Bacteria</taxon>
        <taxon>Pseudomonadati</taxon>
        <taxon>Thermodesulfobacteriota</taxon>
        <taxon>Thermodesulfobacteria</taxon>
        <taxon>Thermodesulfobacteriales</taxon>
        <taxon>Thermodesulfobacteriaceae</taxon>
        <taxon>Thermosulfurimonas</taxon>
    </lineage>
</organism>
<dbReference type="EMBL" id="LWLG01000012">
    <property type="protein sequence ID" value="OAQ20372.1"/>
    <property type="molecule type" value="Genomic_DNA"/>
</dbReference>
<evidence type="ECO:0000313" key="9">
    <source>
        <dbReference type="Proteomes" id="UP000078390"/>
    </source>
</evidence>
<comment type="cofactor">
    <cofactor evidence="1">
        <name>a divalent metal cation</name>
        <dbReference type="ChEBI" id="CHEBI:60240"/>
    </cofactor>
</comment>
<dbReference type="PANTHER" id="PTHR30636">
    <property type="entry name" value="UPF0701 PROTEIN YICC"/>
    <property type="match status" value="1"/>
</dbReference>
<keyword evidence="9" id="KW-1185">Reference proteome</keyword>
<dbReference type="OrthoDB" id="9771229at2"/>
<evidence type="ECO:0000259" key="6">
    <source>
        <dbReference type="Pfam" id="PF03755"/>
    </source>
</evidence>
<dbReference type="Pfam" id="PF03755">
    <property type="entry name" value="YicC-like_N"/>
    <property type="match status" value="1"/>
</dbReference>
<sequence>MKSMTGFGRGEYQGKGFSLQVEVKSLNHRFMEIILRLPRRYHVLEERIRREIQARFNRGRFELQARLIGTPSETALLFVDRALAAQYLRTLRELKVEFGLSGEIEVRDLLRLKEIFTLAEAQPEIETLWQEFEPALTEALAALSEMRNQEGVYLKEVIFQHLKTLDELLLQIENIKEKHFEEARRRLEERIMSLLGDKGFDPIRLHQEAAILADRLDFTEELDRLKSHREHFAKAIEGTGPHGRKLDFLCQEMFREINTLANKAASAEISQLAVEVKAVIEKIREQVQNIE</sequence>
<comment type="caution">
    <text evidence="8">The sequence shown here is derived from an EMBL/GenBank/DDBJ whole genome shotgun (WGS) entry which is preliminary data.</text>
</comment>
<keyword evidence="2" id="KW-0540">Nuclease</keyword>
<accession>A0A179D4H1</accession>
<proteinExistence type="inferred from homology"/>
<comment type="similarity">
    <text evidence="5">Belongs to the YicC/YloC family.</text>
</comment>
<evidence type="ECO:0000256" key="2">
    <source>
        <dbReference type="ARBA" id="ARBA00022722"/>
    </source>
</evidence>
<dbReference type="InterPro" id="IPR013527">
    <property type="entry name" value="YicC-like_N"/>
</dbReference>
<feature type="domain" description="Endoribonuclease YicC-like C-terminal" evidence="7">
    <location>
        <begin position="172"/>
        <end position="291"/>
    </location>
</feature>
<keyword evidence="3" id="KW-0255">Endonuclease</keyword>
<dbReference type="AlphaFoldDB" id="A0A179D4H1"/>
<dbReference type="PANTHER" id="PTHR30636:SF3">
    <property type="entry name" value="UPF0701 PROTEIN YICC"/>
    <property type="match status" value="1"/>
</dbReference>
<feature type="domain" description="Endoribonuclease YicC-like N-terminal" evidence="6">
    <location>
        <begin position="1"/>
        <end position="155"/>
    </location>
</feature>
<dbReference type="STRING" id="999894.TDIS_1567"/>
<protein>
    <submittedName>
        <fullName evidence="8">Protein YicC</fullName>
    </submittedName>
</protein>
<dbReference type="InterPro" id="IPR013551">
    <property type="entry name" value="YicC-like_C"/>
</dbReference>
<evidence type="ECO:0000256" key="4">
    <source>
        <dbReference type="ARBA" id="ARBA00022801"/>
    </source>
</evidence>
<dbReference type="PATRIC" id="fig|999894.6.peg.1566"/>
<dbReference type="Proteomes" id="UP000078390">
    <property type="component" value="Unassembled WGS sequence"/>
</dbReference>
<evidence type="ECO:0000256" key="1">
    <source>
        <dbReference type="ARBA" id="ARBA00001968"/>
    </source>
</evidence>
<reference evidence="8 9" key="1">
    <citation type="submission" date="2016-04" db="EMBL/GenBank/DDBJ databases">
        <title>Genome analysis of Thermosulfurimonas dismutans, the first thermophilic sulfur-disproportionating bacterium of the phylum Thermodesulfobacteria.</title>
        <authorList>
            <person name="Mardanov A.V."/>
            <person name="Beletsky A.V."/>
            <person name="Kadnikov V.V."/>
            <person name="Slobodkin A.I."/>
            <person name="Ravin N.V."/>
        </authorList>
    </citation>
    <scope>NUCLEOTIDE SEQUENCE [LARGE SCALE GENOMIC DNA]</scope>
    <source>
        <strain evidence="8 9">S95</strain>
    </source>
</reference>
<dbReference type="Pfam" id="PF08340">
    <property type="entry name" value="YicC-like_C"/>
    <property type="match status" value="1"/>
</dbReference>
<dbReference type="GO" id="GO:0016787">
    <property type="term" value="F:hydrolase activity"/>
    <property type="evidence" value="ECO:0007669"/>
    <property type="project" value="UniProtKB-KW"/>
</dbReference>
<keyword evidence="4" id="KW-0378">Hydrolase</keyword>
<evidence type="ECO:0000256" key="5">
    <source>
        <dbReference type="ARBA" id="ARBA00035648"/>
    </source>
</evidence>
<evidence type="ECO:0000313" key="8">
    <source>
        <dbReference type="EMBL" id="OAQ20372.1"/>
    </source>
</evidence>
<dbReference type="GO" id="GO:0004521">
    <property type="term" value="F:RNA endonuclease activity"/>
    <property type="evidence" value="ECO:0007669"/>
    <property type="project" value="InterPro"/>
</dbReference>
<evidence type="ECO:0000256" key="3">
    <source>
        <dbReference type="ARBA" id="ARBA00022759"/>
    </source>
</evidence>